<dbReference type="OMA" id="HEHTFAR"/>
<dbReference type="Proteomes" id="UP000756132">
    <property type="component" value="Chromosome 5"/>
</dbReference>
<evidence type="ECO:0000313" key="4">
    <source>
        <dbReference type="Proteomes" id="UP000756132"/>
    </source>
</evidence>
<dbReference type="KEGG" id="ffu:CLAFUR5_05827"/>
<reference evidence="3" key="2">
    <citation type="journal article" date="2022" name="Microb. Genom.">
        <title>A chromosome-scale genome assembly of the tomato pathogen Cladosporium fulvum reveals a compartmentalized genome architecture and the presence of a dispensable chromosome.</title>
        <authorList>
            <person name="Zaccaron A.Z."/>
            <person name="Chen L.H."/>
            <person name="Samaras A."/>
            <person name="Stergiopoulos I."/>
        </authorList>
    </citation>
    <scope>NUCLEOTIDE SEQUENCE</scope>
    <source>
        <strain evidence="3">Race5_Kim</strain>
    </source>
</reference>
<feature type="coiled-coil region" evidence="1">
    <location>
        <begin position="229"/>
        <end position="256"/>
    </location>
</feature>
<gene>
    <name evidence="3" type="ORF">CLAFUR5_05827</name>
</gene>
<protein>
    <submittedName>
        <fullName evidence="3">Uncharacterized protein</fullName>
    </submittedName>
</protein>
<feature type="coiled-coil region" evidence="1">
    <location>
        <begin position="128"/>
        <end position="155"/>
    </location>
</feature>
<dbReference type="AlphaFoldDB" id="A0A9Q8LJ77"/>
<organism evidence="3 4">
    <name type="scientific">Passalora fulva</name>
    <name type="common">Tomato leaf mold</name>
    <name type="synonym">Cladosporium fulvum</name>
    <dbReference type="NCBI Taxonomy" id="5499"/>
    <lineage>
        <taxon>Eukaryota</taxon>
        <taxon>Fungi</taxon>
        <taxon>Dikarya</taxon>
        <taxon>Ascomycota</taxon>
        <taxon>Pezizomycotina</taxon>
        <taxon>Dothideomycetes</taxon>
        <taxon>Dothideomycetidae</taxon>
        <taxon>Mycosphaerellales</taxon>
        <taxon>Mycosphaerellaceae</taxon>
        <taxon>Fulvia</taxon>
    </lineage>
</organism>
<evidence type="ECO:0000313" key="3">
    <source>
        <dbReference type="EMBL" id="UJO17588.1"/>
    </source>
</evidence>
<dbReference type="EMBL" id="CP090167">
    <property type="protein sequence ID" value="UJO17588.1"/>
    <property type="molecule type" value="Genomic_DNA"/>
</dbReference>
<evidence type="ECO:0000256" key="1">
    <source>
        <dbReference type="SAM" id="Coils"/>
    </source>
</evidence>
<accession>A0A9Q8LJ77</accession>
<dbReference type="GeneID" id="71985705"/>
<proteinExistence type="predicted"/>
<reference evidence="3" key="1">
    <citation type="submission" date="2021-12" db="EMBL/GenBank/DDBJ databases">
        <authorList>
            <person name="Zaccaron A."/>
            <person name="Stergiopoulos I."/>
        </authorList>
    </citation>
    <scope>NUCLEOTIDE SEQUENCE</scope>
    <source>
        <strain evidence="3">Race5_Kim</strain>
    </source>
</reference>
<keyword evidence="4" id="KW-1185">Reference proteome</keyword>
<evidence type="ECO:0000256" key="2">
    <source>
        <dbReference type="SAM" id="MobiDB-lite"/>
    </source>
</evidence>
<name>A0A9Q8LJ77_PASFU</name>
<sequence length="385" mass="43965">MRGNVPRSNFPHPNPDRADGIATDSSSRHYTTHSHHTCTASRTSRRRARSPSKEQLQRRYEALIAARIDVSDYREQAQLEHEELCHELVEISQSQGDILDEEGNAAQSHDPKRLFDLQRSAKRSLDTYNARLANIRQLQRHLAKLEQTLAERDADFVVAAEYFAISRPVRTPVEHSLTSAEVLHSLKADVEILQERLVELDYARHEDEIYRNLLLDRDEVLSVADDDFYKAYSTKREVMQRDLEQAERAVIEHERTVGTQRGPDQFRHIIPSQAQSSWSGQGGQHLDATIAESDFGQPESTKSWPTNSYILPGDAVKRSLRQSKAPSSGSQDRVYDWIDTVRASRDGLAVTRRNSLNDLLTLDDPNRSGAFHLVHQVSVKRRRSF</sequence>
<dbReference type="RefSeq" id="XP_047761954.1">
    <property type="nucleotide sequence ID" value="XM_047904975.1"/>
</dbReference>
<keyword evidence="1" id="KW-0175">Coiled coil</keyword>
<dbReference type="OrthoDB" id="10539469at2759"/>
<feature type="region of interest" description="Disordered" evidence="2">
    <location>
        <begin position="1"/>
        <end position="56"/>
    </location>
</feature>